<reference evidence="7" key="1">
    <citation type="submission" date="2021-09" db="EMBL/GenBank/DDBJ databases">
        <title>Lactobacillus species from Apis mellifera, Switzerland.</title>
        <authorList>
            <person name="Pfister J."/>
            <person name="Brown A."/>
            <person name="Neumann P."/>
            <person name="Collaud A."/>
            <person name="Retschnig G."/>
            <person name="Perreten V."/>
        </authorList>
    </citation>
    <scope>NUCLEOTIDE SEQUENCE</scope>
    <source>
        <strain evidence="7">IBH002</strain>
    </source>
</reference>
<dbReference type="EMBL" id="CP084389">
    <property type="protein sequence ID" value="UZX29010.1"/>
    <property type="molecule type" value="Genomic_DNA"/>
</dbReference>
<accession>A0AA47B2P0</accession>
<keyword evidence="3 6" id="KW-0326">Glycosidase</keyword>
<dbReference type="InterPro" id="IPR017853">
    <property type="entry name" value="GH"/>
</dbReference>
<proteinExistence type="inferred from homology"/>
<keyword evidence="8" id="KW-1185">Reference proteome</keyword>
<feature type="active site" description="Nucleophile" evidence="4">
    <location>
        <position position="386"/>
    </location>
</feature>
<dbReference type="Proteomes" id="UP001164557">
    <property type="component" value="Chromosome"/>
</dbReference>
<keyword evidence="2 6" id="KW-0378">Hydrolase</keyword>
<evidence type="ECO:0000256" key="2">
    <source>
        <dbReference type="ARBA" id="ARBA00022801"/>
    </source>
</evidence>
<organism evidence="7 8">
    <name type="scientific">Lactobacillus helsingborgensis</name>
    <dbReference type="NCBI Taxonomy" id="1218494"/>
    <lineage>
        <taxon>Bacteria</taxon>
        <taxon>Bacillati</taxon>
        <taxon>Bacillota</taxon>
        <taxon>Bacilli</taxon>
        <taxon>Lactobacillales</taxon>
        <taxon>Lactobacillaceae</taxon>
        <taxon>Lactobacillus</taxon>
    </lineage>
</organism>
<evidence type="ECO:0000256" key="4">
    <source>
        <dbReference type="PROSITE-ProRule" id="PRU10055"/>
    </source>
</evidence>
<dbReference type="GO" id="GO:0005829">
    <property type="term" value="C:cytosol"/>
    <property type="evidence" value="ECO:0007669"/>
    <property type="project" value="TreeGrafter"/>
</dbReference>
<protein>
    <submittedName>
        <fullName evidence="7">Glycoside hydrolase family 1 protein</fullName>
    </submittedName>
</protein>
<dbReference type="InterPro" id="IPR033132">
    <property type="entry name" value="GH_1_N_CS"/>
</dbReference>
<comment type="similarity">
    <text evidence="1 5">Belongs to the glycosyl hydrolase 1 family.</text>
</comment>
<sequence>MNYYNVPPNFIWGLATSANQVEGAWNEGGKGFSIADVEKYDSAKDQNDYQKVNQITTSDIQTAMADKNTAAYGKRHGVDFYHRYDSDLTLLKQTGISAMRTSIAWSRIFPQGDEKESNLDGLKFYDHLFAKMQALKIQPIITLSHYEIPLQLVLKYNAWYDKKVADYFVKFAKLVIDRYHGLVKYWIPINEIDSILRHPYSSGGLVEDRFPHKNFQEVIYQALHNQITASAAITNYIHENYPDLMVGSMITSTMVYPYNSDPQNMLQATAVMRESLNFSDVQIRGQYPPVLLQKIKKLQLNVKMTKQELQIIAKGTADFVAFSYYSSVCTAYNTEGLKVTKANRTAGVFNKYLPVSEWGWQIDPIGLRLTLINLYDRYQKPLFIVENGLGAKDTLTKEQKVHDEYRIDYLKKHIAQMLESVNNDGIELMGYLMWGTTDMVSASTTQMSKRYGLVYVDLDDYGKGTYQRYKKDSFYWYKDLLSYDRQIPKKFFE</sequence>
<dbReference type="PRINTS" id="PR00131">
    <property type="entry name" value="GLHYDRLASE1"/>
</dbReference>
<gene>
    <name evidence="7" type="ORF">LDX53_05310</name>
</gene>
<dbReference type="Gene3D" id="3.20.20.80">
    <property type="entry name" value="Glycosidases"/>
    <property type="match status" value="1"/>
</dbReference>
<dbReference type="Pfam" id="PF00232">
    <property type="entry name" value="Glyco_hydro_1"/>
    <property type="match status" value="1"/>
</dbReference>
<evidence type="ECO:0000256" key="3">
    <source>
        <dbReference type="ARBA" id="ARBA00023295"/>
    </source>
</evidence>
<dbReference type="PROSITE" id="PS00572">
    <property type="entry name" value="GLYCOSYL_HYDROL_F1_1"/>
    <property type="match status" value="1"/>
</dbReference>
<dbReference type="GO" id="GO:0008422">
    <property type="term" value="F:beta-glucosidase activity"/>
    <property type="evidence" value="ECO:0007669"/>
    <property type="project" value="TreeGrafter"/>
</dbReference>
<evidence type="ECO:0000313" key="7">
    <source>
        <dbReference type="EMBL" id="UZX29010.1"/>
    </source>
</evidence>
<evidence type="ECO:0000256" key="1">
    <source>
        <dbReference type="ARBA" id="ARBA00010838"/>
    </source>
</evidence>
<dbReference type="FunFam" id="3.20.20.80:FF:000004">
    <property type="entry name" value="Beta-glucosidase 6-phospho-beta-glucosidase"/>
    <property type="match status" value="1"/>
</dbReference>
<name>A0AA47B2P0_9LACO</name>
<dbReference type="PANTHER" id="PTHR10353">
    <property type="entry name" value="GLYCOSYL HYDROLASE"/>
    <property type="match status" value="1"/>
</dbReference>
<dbReference type="GO" id="GO:0016052">
    <property type="term" value="P:carbohydrate catabolic process"/>
    <property type="evidence" value="ECO:0007669"/>
    <property type="project" value="TreeGrafter"/>
</dbReference>
<dbReference type="InterPro" id="IPR001360">
    <property type="entry name" value="Glyco_hydro_1"/>
</dbReference>
<dbReference type="RefSeq" id="WP_046327248.1">
    <property type="nucleotide sequence ID" value="NZ_CP084389.1"/>
</dbReference>
<dbReference type="InterPro" id="IPR018120">
    <property type="entry name" value="Glyco_hydro_1_AS"/>
</dbReference>
<dbReference type="PROSITE" id="PS00653">
    <property type="entry name" value="GLYCOSYL_HYDROL_F1_2"/>
    <property type="match status" value="1"/>
</dbReference>
<dbReference type="AlphaFoldDB" id="A0AA47B2P0"/>
<evidence type="ECO:0000313" key="8">
    <source>
        <dbReference type="Proteomes" id="UP001164557"/>
    </source>
</evidence>
<evidence type="ECO:0000256" key="5">
    <source>
        <dbReference type="RuleBase" id="RU003690"/>
    </source>
</evidence>
<dbReference type="SUPFAM" id="SSF51445">
    <property type="entry name" value="(Trans)glycosidases"/>
    <property type="match status" value="1"/>
</dbReference>
<evidence type="ECO:0000256" key="6">
    <source>
        <dbReference type="RuleBase" id="RU004468"/>
    </source>
</evidence>
<dbReference type="PANTHER" id="PTHR10353:SF122">
    <property type="entry name" value="6-PHOSPHO-BETA-GLUCOSIDASE ASCB-RELATED"/>
    <property type="match status" value="1"/>
</dbReference>